<dbReference type="InterPro" id="IPR032710">
    <property type="entry name" value="NTF2-like_dom_sf"/>
</dbReference>
<dbReference type="SUPFAM" id="SSF54427">
    <property type="entry name" value="NTF2-like"/>
    <property type="match status" value="1"/>
</dbReference>
<protein>
    <submittedName>
        <fullName evidence="2">SrfA-induced gene F protein</fullName>
    </submittedName>
</protein>
<name>A0A1D1ZC86_9ARAE</name>
<sequence length="261" mass="29754">MDLNQSGQIFPELIKDLLSYEEARYNHVLKTYFTEDAVLTHPILNVQGRENIRKVFRVWTSLNKQAPEIINKDHLVFNGITAVVNVRQHLCPRVFPFLHFAVPSVTVLRFREEDDGLSYIYKQEDNWTLEGLIRSVPLINWWYENVVRAMFGNMVTNMGSFLATANIATSQLTIAANHIHQHGGDAVVQGQHRAYKYGSDIANNVTSAINRTRNSIGINFKKEYYITNGGSDIANNVTSAINRTRNSIGINFKKEYYITNG</sequence>
<evidence type="ECO:0000259" key="1">
    <source>
        <dbReference type="Pfam" id="PF24840"/>
    </source>
</evidence>
<evidence type="ECO:0000313" key="2">
    <source>
        <dbReference type="EMBL" id="JAT64528.1"/>
    </source>
</evidence>
<feature type="non-terminal residue" evidence="2">
    <location>
        <position position="261"/>
    </location>
</feature>
<reference evidence="2" key="1">
    <citation type="submission" date="2015-07" db="EMBL/GenBank/DDBJ databases">
        <title>Transcriptome Assembly of Anthurium amnicola.</title>
        <authorList>
            <person name="Suzuki J."/>
        </authorList>
    </citation>
    <scope>NUCLEOTIDE SEQUENCE</scope>
</reference>
<organism evidence="2">
    <name type="scientific">Anthurium amnicola</name>
    <dbReference type="NCBI Taxonomy" id="1678845"/>
    <lineage>
        <taxon>Eukaryota</taxon>
        <taxon>Viridiplantae</taxon>
        <taxon>Streptophyta</taxon>
        <taxon>Embryophyta</taxon>
        <taxon>Tracheophyta</taxon>
        <taxon>Spermatophyta</taxon>
        <taxon>Magnoliopsida</taxon>
        <taxon>Liliopsida</taxon>
        <taxon>Araceae</taxon>
        <taxon>Pothoideae</taxon>
        <taxon>Potheae</taxon>
        <taxon>Anthurium</taxon>
    </lineage>
</organism>
<dbReference type="EMBL" id="GDJX01003408">
    <property type="protein sequence ID" value="JAT64528.1"/>
    <property type="molecule type" value="Transcribed_RNA"/>
</dbReference>
<dbReference type="InterPro" id="IPR057514">
    <property type="entry name" value="NTF2_SigF"/>
</dbReference>
<feature type="domain" description="SigF-like NTF2-like" evidence="1">
    <location>
        <begin position="12"/>
        <end position="165"/>
    </location>
</feature>
<accession>A0A1D1ZC86</accession>
<dbReference type="Pfam" id="PF24840">
    <property type="entry name" value="NTF2_SigF"/>
    <property type="match status" value="1"/>
</dbReference>
<gene>
    <name evidence="2" type="primary">sigF_4</name>
    <name evidence="2" type="ORF">g.9120</name>
</gene>
<proteinExistence type="predicted"/>
<dbReference type="PANTHER" id="PTHR35393:SF1">
    <property type="entry name" value="SNOAL-LIKE DOMAIN-CONTAINING PROTEIN"/>
    <property type="match status" value="1"/>
</dbReference>
<dbReference type="AlphaFoldDB" id="A0A1D1ZC86"/>
<dbReference type="PANTHER" id="PTHR35393">
    <property type="entry name" value="CHROMOSOME 1, WHOLE GENOME SHOTGUN SEQUENCE"/>
    <property type="match status" value="1"/>
</dbReference>